<dbReference type="EMBL" id="CP032626">
    <property type="protein sequence ID" value="AYF92240.1"/>
    <property type="molecule type" value="Genomic_DNA"/>
</dbReference>
<dbReference type="Proteomes" id="UP000272003">
    <property type="component" value="Chromosome"/>
</dbReference>
<gene>
    <name evidence="1" type="ORF">D7I45_01400</name>
</gene>
<evidence type="ECO:0000313" key="1">
    <source>
        <dbReference type="EMBL" id="AYF92240.1"/>
    </source>
</evidence>
<evidence type="ECO:0000313" key="2">
    <source>
        <dbReference type="Proteomes" id="UP000272003"/>
    </source>
</evidence>
<accession>A0A387AYW4</accession>
<reference evidence="1 2" key="1">
    <citation type="submission" date="2018-09" db="EMBL/GenBank/DDBJ databases">
        <title>Genome sequencing of strain BHWM-4.</title>
        <authorList>
            <person name="Heo J."/>
            <person name="Kim S.-J."/>
            <person name="Kwon S.-W."/>
        </authorList>
    </citation>
    <scope>NUCLEOTIDE SEQUENCE [LARGE SCALE GENOMIC DNA]</scope>
    <source>
        <strain evidence="1 2">BHWM-4</strain>
    </source>
</reference>
<organism evidence="1 2">
    <name type="scientific">Apilactobacillus bombintestini</name>
    <dbReference type="NCBI Taxonomy" id="2419772"/>
    <lineage>
        <taxon>Bacteria</taxon>
        <taxon>Bacillati</taxon>
        <taxon>Bacillota</taxon>
        <taxon>Bacilli</taxon>
        <taxon>Lactobacillales</taxon>
        <taxon>Lactobacillaceae</taxon>
        <taxon>Apilactobacillus</taxon>
    </lineage>
</organism>
<proteinExistence type="predicted"/>
<dbReference type="AlphaFoldDB" id="A0A387AYW4"/>
<dbReference type="OrthoDB" id="2918624at2"/>
<sequence length="59" mass="6998">MVANNDWLLQQIEQIKQDQNNFKLSSFLDGAVDLVQEQQKRLQQAHDELDGRTWSPDKW</sequence>
<protein>
    <submittedName>
        <fullName evidence="1">Uncharacterized protein</fullName>
    </submittedName>
</protein>
<keyword evidence="2" id="KW-1185">Reference proteome</keyword>
<dbReference type="KEGG" id="abom:D7I45_01400"/>
<name>A0A387AYW4_9LACO</name>